<comment type="caution">
    <text evidence="2">The sequence shown here is derived from an EMBL/GenBank/DDBJ whole genome shotgun (WGS) entry which is preliminary data.</text>
</comment>
<dbReference type="Proteomes" id="UP000003221">
    <property type="component" value="Unassembled WGS sequence"/>
</dbReference>
<accession>G5Q6G1</accession>
<gene>
    <name evidence="2" type="ORF">LTSEMON_3845</name>
</gene>
<reference evidence="2 3" key="1">
    <citation type="journal article" date="2011" name="BMC Genomics">
        <title>Genome sequencing reveals diversification of virulence factor content and possible host adaptation in distinct subpopulations of Salmonella enterica.</title>
        <authorList>
            <person name="den Bakker H.C."/>
            <person name="Moreno Switt A.I."/>
            <person name="Govoni G."/>
            <person name="Cummings C.A."/>
            <person name="Ranieri M.L."/>
            <person name="Degoricija L."/>
            <person name="Hoelzer K."/>
            <person name="Rodriguez-Rivera L.D."/>
            <person name="Brown S."/>
            <person name="Bolchacova E."/>
            <person name="Furtado M.R."/>
            <person name="Wiedmann M."/>
        </authorList>
    </citation>
    <scope>NUCLEOTIDE SEQUENCE [LARGE SCALE GENOMIC DNA]</scope>
    <source>
        <strain evidence="2 3">S5-403</strain>
    </source>
</reference>
<feature type="domain" description="Zinc finger Ogr/Delta-type" evidence="1">
    <location>
        <begin position="24"/>
        <end position="70"/>
    </location>
</feature>
<dbReference type="Pfam" id="PF04606">
    <property type="entry name" value="Ogr_Delta"/>
    <property type="match status" value="1"/>
</dbReference>
<dbReference type="AlphaFoldDB" id="G5Q6G1"/>
<evidence type="ECO:0000259" key="1">
    <source>
        <dbReference type="Pfam" id="PF04606"/>
    </source>
</evidence>
<evidence type="ECO:0000313" key="3">
    <source>
        <dbReference type="Proteomes" id="UP000003221"/>
    </source>
</evidence>
<organism evidence="2 3">
    <name type="scientific">Salmonella enterica subsp. enterica serovar Montevideo str. S5-403</name>
    <dbReference type="NCBI Taxonomy" id="913242"/>
    <lineage>
        <taxon>Bacteria</taxon>
        <taxon>Pseudomonadati</taxon>
        <taxon>Pseudomonadota</taxon>
        <taxon>Gammaproteobacteria</taxon>
        <taxon>Enterobacterales</taxon>
        <taxon>Enterobacteriaceae</taxon>
        <taxon>Salmonella</taxon>
    </lineage>
</organism>
<name>G5Q6G1_SALMO</name>
<dbReference type="EMBL" id="AFCS01000901">
    <property type="protein sequence ID" value="EHC76133.1"/>
    <property type="molecule type" value="Genomic_DNA"/>
</dbReference>
<evidence type="ECO:0000313" key="2">
    <source>
        <dbReference type="EMBL" id="EHC76133.1"/>
    </source>
</evidence>
<sequence length="93" mass="10295">MNNDVLMYHYCDYGKSGGITAMMNCPECGHAAHTRSSFQVSATTKERYNQCQNINCGCTFVTHETFVRHIIKPNLISSAPPHPGKSGQGHMSF</sequence>
<dbReference type="InterPro" id="IPR007684">
    <property type="entry name" value="Znf_Ogr/Delta"/>
</dbReference>
<proteinExistence type="predicted"/>
<protein>
    <submittedName>
        <fullName evidence="2">Phage transcriptional activator, Ogr/Delta</fullName>
    </submittedName>
</protein>